<keyword evidence="4" id="KW-1185">Reference proteome</keyword>
<dbReference type="InterPro" id="IPR002350">
    <property type="entry name" value="Kazal_dom"/>
</dbReference>
<dbReference type="PROSITE" id="PS51465">
    <property type="entry name" value="KAZAL_2"/>
    <property type="match status" value="1"/>
</dbReference>
<accession>A0A1W0WDJ2</accession>
<proteinExistence type="predicted"/>
<organism evidence="3 4">
    <name type="scientific">Hypsibius exemplaris</name>
    <name type="common">Freshwater tardigrade</name>
    <dbReference type="NCBI Taxonomy" id="2072580"/>
    <lineage>
        <taxon>Eukaryota</taxon>
        <taxon>Metazoa</taxon>
        <taxon>Ecdysozoa</taxon>
        <taxon>Tardigrada</taxon>
        <taxon>Eutardigrada</taxon>
        <taxon>Parachela</taxon>
        <taxon>Hypsibioidea</taxon>
        <taxon>Hypsibiidae</taxon>
        <taxon>Hypsibius</taxon>
    </lineage>
</organism>
<feature type="signal peptide" evidence="1">
    <location>
        <begin position="1"/>
        <end position="26"/>
    </location>
</feature>
<dbReference type="PANTHER" id="PTHR21131">
    <property type="entry name" value="SERINE-TYPE ENDOPEPTIDASE INHIBITOR"/>
    <property type="match status" value="1"/>
</dbReference>
<name>A0A1W0WDJ2_HYPEX</name>
<sequence>MFATTFLTIASCTISLLTAPWEATAAIDEPTACLCPKILMPVCGTDGRSYTNSCLLECAQTENSNLRVEHQGRCGRRLKKDASAMS</sequence>
<reference evidence="4" key="1">
    <citation type="submission" date="2017-01" db="EMBL/GenBank/DDBJ databases">
        <title>Comparative genomics of anhydrobiosis in the tardigrade Hypsibius dujardini.</title>
        <authorList>
            <person name="Yoshida Y."/>
            <person name="Koutsovoulos G."/>
            <person name="Laetsch D."/>
            <person name="Stevens L."/>
            <person name="Kumar S."/>
            <person name="Horikawa D."/>
            <person name="Ishino K."/>
            <person name="Komine S."/>
            <person name="Tomita M."/>
            <person name="Blaxter M."/>
            <person name="Arakawa K."/>
        </authorList>
    </citation>
    <scope>NUCLEOTIDE SEQUENCE [LARGE SCALE GENOMIC DNA]</scope>
    <source>
        <strain evidence="4">Z151</strain>
    </source>
</reference>
<evidence type="ECO:0000256" key="1">
    <source>
        <dbReference type="SAM" id="SignalP"/>
    </source>
</evidence>
<comment type="caution">
    <text evidence="3">The sequence shown here is derived from an EMBL/GenBank/DDBJ whole genome shotgun (WGS) entry which is preliminary data.</text>
</comment>
<dbReference type="Pfam" id="PF00050">
    <property type="entry name" value="Kazal_1"/>
    <property type="match status" value="1"/>
</dbReference>
<dbReference type="AlphaFoldDB" id="A0A1W0WDJ2"/>
<gene>
    <name evidence="3" type="ORF">BV898_12465</name>
</gene>
<dbReference type="InterPro" id="IPR053265">
    <property type="entry name" value="Serpin"/>
</dbReference>
<dbReference type="SUPFAM" id="SSF100895">
    <property type="entry name" value="Kazal-type serine protease inhibitors"/>
    <property type="match status" value="1"/>
</dbReference>
<feature type="chain" id="PRO_5012076936" description="Kazal-like domain-containing protein" evidence="1">
    <location>
        <begin position="27"/>
        <end position="86"/>
    </location>
</feature>
<keyword evidence="1" id="KW-0732">Signal</keyword>
<dbReference type="InterPro" id="IPR036058">
    <property type="entry name" value="Kazal_dom_sf"/>
</dbReference>
<dbReference type="EMBL" id="MTYJ01000127">
    <property type="protein sequence ID" value="OQV13258.1"/>
    <property type="molecule type" value="Genomic_DNA"/>
</dbReference>
<evidence type="ECO:0000259" key="2">
    <source>
        <dbReference type="PROSITE" id="PS51465"/>
    </source>
</evidence>
<dbReference type="OrthoDB" id="88853at2759"/>
<dbReference type="GO" id="GO:0005615">
    <property type="term" value="C:extracellular space"/>
    <property type="evidence" value="ECO:0007669"/>
    <property type="project" value="TreeGrafter"/>
</dbReference>
<evidence type="ECO:0000313" key="4">
    <source>
        <dbReference type="Proteomes" id="UP000192578"/>
    </source>
</evidence>
<dbReference type="Proteomes" id="UP000192578">
    <property type="component" value="Unassembled WGS sequence"/>
</dbReference>
<dbReference type="Gene3D" id="3.30.60.30">
    <property type="match status" value="1"/>
</dbReference>
<dbReference type="PANTHER" id="PTHR21131:SF0">
    <property type="entry name" value="GEO10195P1-RELATED"/>
    <property type="match status" value="1"/>
</dbReference>
<protein>
    <recommendedName>
        <fullName evidence="2">Kazal-like domain-containing protein</fullName>
    </recommendedName>
</protein>
<dbReference type="PROSITE" id="PS00282">
    <property type="entry name" value="KAZAL_1"/>
    <property type="match status" value="1"/>
</dbReference>
<dbReference type="SMART" id="SM00280">
    <property type="entry name" value="KAZAL"/>
    <property type="match status" value="1"/>
</dbReference>
<feature type="domain" description="Kazal-like" evidence="2">
    <location>
        <begin position="27"/>
        <end position="76"/>
    </location>
</feature>
<evidence type="ECO:0000313" key="3">
    <source>
        <dbReference type="EMBL" id="OQV13258.1"/>
    </source>
</evidence>